<dbReference type="AlphaFoldDB" id="A0A2N5KY06"/>
<reference evidence="2 3" key="1">
    <citation type="submission" date="2017-12" db="EMBL/GenBank/DDBJ databases">
        <title>Phylogenetic diversity of female urinary microbiome.</title>
        <authorList>
            <person name="Thomas-White K."/>
            <person name="Wolfe A.J."/>
        </authorList>
    </citation>
    <scope>NUCLEOTIDE SEQUENCE [LARGE SCALE GENOMIC DNA]</scope>
    <source>
        <strain evidence="2 3">UMB0085</strain>
    </source>
</reference>
<organism evidence="2 3">
    <name type="scientific">Lactobacillus crispatus</name>
    <dbReference type="NCBI Taxonomy" id="47770"/>
    <lineage>
        <taxon>Bacteria</taxon>
        <taxon>Bacillati</taxon>
        <taxon>Bacillota</taxon>
        <taxon>Bacilli</taxon>
        <taxon>Lactobacillales</taxon>
        <taxon>Lactobacillaceae</taxon>
        <taxon>Lactobacillus</taxon>
    </lineage>
</organism>
<accession>A0A2N5KY06</accession>
<name>A0A2N5KY06_9LACO</name>
<evidence type="ECO:0000256" key="1">
    <source>
        <dbReference type="SAM" id="SignalP"/>
    </source>
</evidence>
<keyword evidence="1" id="KW-0732">Signal</keyword>
<feature type="chain" id="PRO_5044069642" evidence="1">
    <location>
        <begin position="24"/>
        <end position="192"/>
    </location>
</feature>
<comment type="caution">
    <text evidence="2">The sequence shown here is derived from an EMBL/GenBank/DDBJ whole genome shotgun (WGS) entry which is preliminary data.</text>
</comment>
<evidence type="ECO:0000313" key="3">
    <source>
        <dbReference type="Proteomes" id="UP000235119"/>
    </source>
</evidence>
<dbReference type="EMBL" id="PKIW01000031">
    <property type="protein sequence ID" value="PLT11053.1"/>
    <property type="molecule type" value="Genomic_DNA"/>
</dbReference>
<sequence length="192" mass="20826">MKKILCTTLATVTLGTAFSSVLATPTYASEANVEENDEVTQKELAQAIDKLAQAFKEAHDANPDMDEVQLSKGVLSYATGEIKLPTERELRLQMLYGSAFFSAEGFGKCLLKQYGIMGAENYAKVLYSPQIKKLLRSHAWEKAASLMVKAFAKVAGKKLAKQFAEKIAGSLVPGVGWVSLGWTVANCGIKSR</sequence>
<feature type="signal peptide" evidence="1">
    <location>
        <begin position="1"/>
        <end position="23"/>
    </location>
</feature>
<dbReference type="Proteomes" id="UP000235119">
    <property type="component" value="Unassembled WGS sequence"/>
</dbReference>
<proteinExistence type="predicted"/>
<evidence type="ECO:0000313" key="2">
    <source>
        <dbReference type="EMBL" id="PLT11053.1"/>
    </source>
</evidence>
<protein>
    <submittedName>
        <fullName evidence="2">Uncharacterized protein</fullName>
    </submittedName>
</protein>
<gene>
    <name evidence="2" type="ORF">CYJ79_07085</name>
</gene>